<dbReference type="RefSeq" id="WP_274374205.1">
    <property type="nucleotide sequence ID" value="NZ_CP072943.1"/>
</dbReference>
<dbReference type="Pfam" id="PF01553">
    <property type="entry name" value="Acyltransferase"/>
    <property type="match status" value="1"/>
</dbReference>
<dbReference type="Proteomes" id="UP000671879">
    <property type="component" value="Chromosome"/>
</dbReference>
<dbReference type="GO" id="GO:0003841">
    <property type="term" value="F:1-acylglycerol-3-phosphate O-acyltransferase activity"/>
    <property type="evidence" value="ECO:0007669"/>
    <property type="project" value="TreeGrafter"/>
</dbReference>
<dbReference type="KEGG" id="aram:KAR29_03230"/>
<keyword evidence="5" id="KW-1185">Reference proteome</keyword>
<dbReference type="GO" id="GO:0006654">
    <property type="term" value="P:phosphatidic acid biosynthetic process"/>
    <property type="evidence" value="ECO:0007669"/>
    <property type="project" value="TreeGrafter"/>
</dbReference>
<feature type="domain" description="Phospholipid/glycerol acyltransferase" evidence="3">
    <location>
        <begin position="38"/>
        <end position="152"/>
    </location>
</feature>
<accession>A0A9Q7A9C0</accession>
<name>A0A9Q7A9C0_9BACT</name>
<evidence type="ECO:0000259" key="3">
    <source>
        <dbReference type="SMART" id="SM00563"/>
    </source>
</evidence>
<evidence type="ECO:0000313" key="4">
    <source>
        <dbReference type="EMBL" id="QTX32940.1"/>
    </source>
</evidence>
<dbReference type="PANTHER" id="PTHR10434:SF11">
    <property type="entry name" value="1-ACYL-SN-GLYCEROL-3-PHOSPHATE ACYLTRANSFERASE"/>
    <property type="match status" value="1"/>
</dbReference>
<dbReference type="InterPro" id="IPR002123">
    <property type="entry name" value="Plipid/glycerol_acylTrfase"/>
</dbReference>
<dbReference type="CDD" id="cd07989">
    <property type="entry name" value="LPLAT_AGPAT-like"/>
    <property type="match status" value="1"/>
</dbReference>
<sequence length="217" mass="23700">MFRALLYGCVKYSCLLWLRLYNRLSIEAVDEVPRRGAFIVAANHCSNLDPVVIGAACPRRLRFMAKEELFRIPLLGPLIRALGAVPVPRSDRQGAAAVLRLTLARLEASESVILFPEGTRSRDGRLKGLEGGVALLAVKTGLPVIPAFISGSYEALPGGAPFPRPVKIRLRFGSPLRAAELLPEGSEKERRQALLRRLERELLSLQSSMAGGADDHP</sequence>
<protein>
    <submittedName>
        <fullName evidence="4">1-acyl-sn-glycerol-3-phosphate acyltransferase</fullName>
    </submittedName>
</protein>
<dbReference type="SUPFAM" id="SSF69593">
    <property type="entry name" value="Glycerol-3-phosphate (1)-acyltransferase"/>
    <property type="match status" value="1"/>
</dbReference>
<reference evidence="5" key="1">
    <citation type="submission" date="2021-04" db="EMBL/GenBank/DDBJ databases">
        <title>A novel Synergistetes isolate from a pyrite-forming mixed culture.</title>
        <authorList>
            <person name="Bunk B."/>
            <person name="Sproer C."/>
            <person name="Spring S."/>
            <person name="Pester M."/>
        </authorList>
    </citation>
    <scope>NUCLEOTIDE SEQUENCE [LARGE SCALE GENOMIC DNA]</scope>
    <source>
        <strain evidence="5">J.5.4.2-T.3.5.2</strain>
    </source>
</reference>
<evidence type="ECO:0000313" key="5">
    <source>
        <dbReference type="Proteomes" id="UP000671879"/>
    </source>
</evidence>
<evidence type="ECO:0000256" key="1">
    <source>
        <dbReference type="ARBA" id="ARBA00022679"/>
    </source>
</evidence>
<dbReference type="PANTHER" id="PTHR10434">
    <property type="entry name" value="1-ACYL-SN-GLYCEROL-3-PHOSPHATE ACYLTRANSFERASE"/>
    <property type="match status" value="1"/>
</dbReference>
<dbReference type="AlphaFoldDB" id="A0A9Q7A9C0"/>
<dbReference type="SMART" id="SM00563">
    <property type="entry name" value="PlsC"/>
    <property type="match status" value="1"/>
</dbReference>
<keyword evidence="2 4" id="KW-0012">Acyltransferase</keyword>
<organism evidence="4 5">
    <name type="scientific">Aminithiophilus ramosus</name>
    <dbReference type="NCBI Taxonomy" id="3029084"/>
    <lineage>
        <taxon>Bacteria</taxon>
        <taxon>Thermotogati</taxon>
        <taxon>Synergistota</taxon>
        <taxon>Synergistia</taxon>
        <taxon>Synergistales</taxon>
        <taxon>Aminithiophilaceae</taxon>
        <taxon>Aminithiophilus</taxon>
    </lineage>
</organism>
<gene>
    <name evidence="4" type="ORF">KAR29_03230</name>
</gene>
<proteinExistence type="predicted"/>
<dbReference type="EMBL" id="CP072943">
    <property type="protein sequence ID" value="QTX32940.1"/>
    <property type="molecule type" value="Genomic_DNA"/>
</dbReference>
<keyword evidence="1" id="KW-0808">Transferase</keyword>
<evidence type="ECO:0000256" key="2">
    <source>
        <dbReference type="ARBA" id="ARBA00023315"/>
    </source>
</evidence>